<feature type="signal peptide" evidence="2">
    <location>
        <begin position="1"/>
        <end position="19"/>
    </location>
</feature>
<evidence type="ECO:0000313" key="4">
    <source>
        <dbReference type="Proteomes" id="UP000410984"/>
    </source>
</evidence>
<proteinExistence type="predicted"/>
<evidence type="ECO:0000313" key="3">
    <source>
        <dbReference type="EMBL" id="VUD69637.1"/>
    </source>
</evidence>
<protein>
    <submittedName>
        <fullName evidence="3">Uncharacterized protein</fullName>
    </submittedName>
</protein>
<gene>
    <name evidence="3" type="ORF">MET9862_00192</name>
</gene>
<feature type="chain" id="PRO_5021343579" evidence="2">
    <location>
        <begin position="20"/>
        <end position="165"/>
    </location>
</feature>
<feature type="compositionally biased region" description="Basic and acidic residues" evidence="1">
    <location>
        <begin position="118"/>
        <end position="129"/>
    </location>
</feature>
<keyword evidence="4" id="KW-1185">Reference proteome</keyword>
<dbReference type="Proteomes" id="UP000410984">
    <property type="component" value="Unassembled WGS sequence"/>
</dbReference>
<feature type="region of interest" description="Disordered" evidence="1">
    <location>
        <begin position="117"/>
        <end position="165"/>
    </location>
</feature>
<reference evidence="3 4" key="1">
    <citation type="submission" date="2019-06" db="EMBL/GenBank/DDBJ databases">
        <authorList>
            <person name="Rodrigo-Torres L."/>
            <person name="Arahal R. D."/>
            <person name="Lucena T."/>
        </authorList>
    </citation>
    <scope>NUCLEOTIDE SEQUENCE [LARGE SCALE GENOMIC DNA]</scope>
    <source>
        <strain evidence="3 4">SB0023/3</strain>
    </source>
</reference>
<accession>A0A509E600</accession>
<evidence type="ECO:0000256" key="1">
    <source>
        <dbReference type="SAM" id="MobiDB-lite"/>
    </source>
</evidence>
<organism evidence="3 4">
    <name type="scientific">Methylobacterium symbioticum</name>
    <dbReference type="NCBI Taxonomy" id="2584084"/>
    <lineage>
        <taxon>Bacteria</taxon>
        <taxon>Pseudomonadati</taxon>
        <taxon>Pseudomonadota</taxon>
        <taxon>Alphaproteobacteria</taxon>
        <taxon>Hyphomicrobiales</taxon>
        <taxon>Methylobacteriaceae</taxon>
        <taxon>Methylobacterium</taxon>
    </lineage>
</organism>
<name>A0A509E600_9HYPH</name>
<dbReference type="AlphaFoldDB" id="A0A509E600"/>
<keyword evidence="2" id="KW-0732">Signal</keyword>
<evidence type="ECO:0000256" key="2">
    <source>
        <dbReference type="SAM" id="SignalP"/>
    </source>
</evidence>
<sequence>MRRLLSIVLFSALPAGVLAQEDAANDPAPQGMTKPPAPAVTAHSEALDRLQALPKPAAQKDLNTFDLASAHRERAASMEEKTNGLWQSWLVSVCEGCGPDGRRFTDQSGEAYVRRLRAQQDRNATDRPRYTYSYPSGGDRSGRIDNVASHLTNENIDQIRRDPNR</sequence>
<dbReference type="EMBL" id="CABFPH010000002">
    <property type="protein sequence ID" value="VUD69637.1"/>
    <property type="molecule type" value="Genomic_DNA"/>
</dbReference>